<evidence type="ECO:0000256" key="4">
    <source>
        <dbReference type="ARBA" id="ARBA00022553"/>
    </source>
</evidence>
<evidence type="ECO:0000256" key="9">
    <source>
        <dbReference type="ARBA" id="ARBA00023012"/>
    </source>
</evidence>
<dbReference type="AlphaFoldDB" id="A0A7I9VRQ6"/>
<evidence type="ECO:0000256" key="8">
    <source>
        <dbReference type="ARBA" id="ARBA00022989"/>
    </source>
</evidence>
<evidence type="ECO:0000256" key="10">
    <source>
        <dbReference type="ARBA" id="ARBA00023136"/>
    </source>
</evidence>
<dbReference type="SMART" id="SM00388">
    <property type="entry name" value="HisKA"/>
    <property type="match status" value="1"/>
</dbReference>
<reference evidence="15" key="1">
    <citation type="journal article" date="2020" name="Appl. Environ. Microbiol.">
        <title>Diazotrophic Anaeromyxobacter Isolates from Soils.</title>
        <authorList>
            <person name="Masuda Y."/>
            <person name="Yamanaka H."/>
            <person name="Xu Z.X."/>
            <person name="Shiratori Y."/>
            <person name="Aono T."/>
            <person name="Amachi S."/>
            <person name="Senoo K."/>
            <person name="Itoh H."/>
        </authorList>
    </citation>
    <scope>NUCLEOTIDE SEQUENCE [LARGE SCALE GENOMIC DNA]</scope>
    <source>
        <strain evidence="15">R267</strain>
    </source>
</reference>
<name>A0A7I9VRQ6_9BACT</name>
<evidence type="ECO:0000256" key="11">
    <source>
        <dbReference type="SAM" id="Phobius"/>
    </source>
</evidence>
<sequence length="508" mass="55014">MRLARLRPSRFELKIAAALVLAALVPLGAALWLARTLTAENLALALNPRVVARLEATPALYGDLFQARKQLYAEQAREVLRRLPGDPARLRAYLAAAVARTPRLRRAAVLDASGAVLAEAEATGPNPDGEWRPAPARVAVPDPERLRLPPGATLECTFAVEARFFADLSEARDLGEVYHSADALRADIQRSYVRAFAALLGAWALAAGLAGALLARRTTRRLSELLRAVSDLARGDLSVQVDPGRAHDEVASLARAFNRMVREVRESRDRLVYLEKISGWQEVARRLAHEIKNPLTPIQLAFQQLEAAYAASDARTPKFTRLLADAGDIVREEVGTLQRLVQEFSDFAKLPEVRTEPAELGAFVEEFVRTSPQLAAEAELLVARGGDCPVALDRALMRRVLTNLVRNAVEASRPERARVHLGVARTRDRAVLTVADEGPGIPEEVRVRIFDPYFTTRHEGTGLGLAIVKKIVLQHGGEIAAGAHPGGGASFAIALPLAGPPPAPPAST</sequence>
<keyword evidence="10 11" id="KW-0472">Membrane</keyword>
<evidence type="ECO:0000313" key="15">
    <source>
        <dbReference type="Proteomes" id="UP000503640"/>
    </source>
</evidence>
<proteinExistence type="predicted"/>
<keyword evidence="7" id="KW-0418">Kinase</keyword>
<protein>
    <recommendedName>
        <fullName evidence="3">histidine kinase</fullName>
        <ecNumber evidence="3">2.7.13.3</ecNumber>
    </recommendedName>
</protein>
<dbReference type="PROSITE" id="PS50885">
    <property type="entry name" value="HAMP"/>
    <property type="match status" value="1"/>
</dbReference>
<dbReference type="SUPFAM" id="SSF47384">
    <property type="entry name" value="Homodimeric domain of signal transducing histidine kinase"/>
    <property type="match status" value="1"/>
</dbReference>
<accession>A0A7I9VRQ6</accession>
<dbReference type="SMART" id="SM00387">
    <property type="entry name" value="HATPase_c"/>
    <property type="match status" value="1"/>
</dbReference>
<dbReference type="Pfam" id="PF00672">
    <property type="entry name" value="HAMP"/>
    <property type="match status" value="1"/>
</dbReference>
<dbReference type="RefSeq" id="WP_176067615.1">
    <property type="nucleotide sequence ID" value="NZ_BJTG01000009.1"/>
</dbReference>
<dbReference type="CDD" id="cd00082">
    <property type="entry name" value="HisKA"/>
    <property type="match status" value="1"/>
</dbReference>
<dbReference type="SUPFAM" id="SSF158472">
    <property type="entry name" value="HAMP domain-like"/>
    <property type="match status" value="1"/>
</dbReference>
<dbReference type="GO" id="GO:0016020">
    <property type="term" value="C:membrane"/>
    <property type="evidence" value="ECO:0007669"/>
    <property type="project" value="UniProtKB-SubCell"/>
</dbReference>
<dbReference type="EMBL" id="BJTG01000009">
    <property type="protein sequence ID" value="GEJ58749.1"/>
    <property type="molecule type" value="Genomic_DNA"/>
</dbReference>
<feature type="domain" description="Histidine kinase" evidence="12">
    <location>
        <begin position="286"/>
        <end position="499"/>
    </location>
</feature>
<dbReference type="Gene3D" id="3.30.450.20">
    <property type="entry name" value="PAS domain"/>
    <property type="match status" value="1"/>
</dbReference>
<organism evidence="14 15">
    <name type="scientific">Anaeromyxobacter diazotrophicus</name>
    <dbReference type="NCBI Taxonomy" id="2590199"/>
    <lineage>
        <taxon>Bacteria</taxon>
        <taxon>Pseudomonadati</taxon>
        <taxon>Myxococcota</taxon>
        <taxon>Myxococcia</taxon>
        <taxon>Myxococcales</taxon>
        <taxon>Cystobacterineae</taxon>
        <taxon>Anaeromyxobacteraceae</taxon>
        <taxon>Anaeromyxobacter</taxon>
    </lineage>
</organism>
<dbReference type="InterPro" id="IPR036890">
    <property type="entry name" value="HATPase_C_sf"/>
</dbReference>
<dbReference type="InterPro" id="IPR003594">
    <property type="entry name" value="HATPase_dom"/>
</dbReference>
<dbReference type="PROSITE" id="PS50109">
    <property type="entry name" value="HIS_KIN"/>
    <property type="match status" value="1"/>
</dbReference>
<evidence type="ECO:0000256" key="3">
    <source>
        <dbReference type="ARBA" id="ARBA00012438"/>
    </source>
</evidence>
<evidence type="ECO:0000313" key="14">
    <source>
        <dbReference type="EMBL" id="GEJ58749.1"/>
    </source>
</evidence>
<keyword evidence="8 11" id="KW-1133">Transmembrane helix</keyword>
<dbReference type="GO" id="GO:0000155">
    <property type="term" value="F:phosphorelay sensor kinase activity"/>
    <property type="evidence" value="ECO:0007669"/>
    <property type="project" value="InterPro"/>
</dbReference>
<gene>
    <name evidence="14" type="ORF">AMYX_34900</name>
</gene>
<comment type="caution">
    <text evidence="14">The sequence shown here is derived from an EMBL/GenBank/DDBJ whole genome shotgun (WGS) entry which is preliminary data.</text>
</comment>
<keyword evidence="6 11" id="KW-0812">Transmembrane</keyword>
<dbReference type="InterPro" id="IPR050428">
    <property type="entry name" value="TCS_sensor_his_kinase"/>
</dbReference>
<dbReference type="InterPro" id="IPR005467">
    <property type="entry name" value="His_kinase_dom"/>
</dbReference>
<keyword evidence="5" id="KW-0808">Transferase</keyword>
<comment type="subcellular location">
    <subcellularLocation>
        <location evidence="2">Membrane</location>
    </subcellularLocation>
</comment>
<dbReference type="CDD" id="cd00075">
    <property type="entry name" value="HATPase"/>
    <property type="match status" value="1"/>
</dbReference>
<dbReference type="PRINTS" id="PR00344">
    <property type="entry name" value="BCTRLSENSOR"/>
</dbReference>
<dbReference type="InterPro" id="IPR036097">
    <property type="entry name" value="HisK_dim/P_sf"/>
</dbReference>
<dbReference type="Pfam" id="PF00512">
    <property type="entry name" value="HisKA"/>
    <property type="match status" value="1"/>
</dbReference>
<keyword evidence="4" id="KW-0597">Phosphoprotein</keyword>
<dbReference type="Gene3D" id="6.10.340.10">
    <property type="match status" value="1"/>
</dbReference>
<comment type="catalytic activity">
    <reaction evidence="1">
        <text>ATP + protein L-histidine = ADP + protein N-phospho-L-histidine.</text>
        <dbReference type="EC" id="2.7.13.3"/>
    </reaction>
</comment>
<dbReference type="PANTHER" id="PTHR45436">
    <property type="entry name" value="SENSOR HISTIDINE KINASE YKOH"/>
    <property type="match status" value="1"/>
</dbReference>
<dbReference type="SMART" id="SM00304">
    <property type="entry name" value="HAMP"/>
    <property type="match status" value="1"/>
</dbReference>
<dbReference type="Proteomes" id="UP000503640">
    <property type="component" value="Unassembled WGS sequence"/>
</dbReference>
<dbReference type="SUPFAM" id="SSF55874">
    <property type="entry name" value="ATPase domain of HSP90 chaperone/DNA topoisomerase II/histidine kinase"/>
    <property type="match status" value="1"/>
</dbReference>
<evidence type="ECO:0000259" key="13">
    <source>
        <dbReference type="PROSITE" id="PS50885"/>
    </source>
</evidence>
<evidence type="ECO:0000256" key="5">
    <source>
        <dbReference type="ARBA" id="ARBA00022679"/>
    </source>
</evidence>
<feature type="transmembrane region" description="Helical" evidence="11">
    <location>
        <begin position="195"/>
        <end position="215"/>
    </location>
</feature>
<dbReference type="Pfam" id="PF02518">
    <property type="entry name" value="HATPase_c"/>
    <property type="match status" value="1"/>
</dbReference>
<dbReference type="Gene3D" id="3.30.565.10">
    <property type="entry name" value="Histidine kinase-like ATPase, C-terminal domain"/>
    <property type="match status" value="1"/>
</dbReference>
<dbReference type="InterPro" id="IPR003660">
    <property type="entry name" value="HAMP_dom"/>
</dbReference>
<dbReference type="InterPro" id="IPR004358">
    <property type="entry name" value="Sig_transdc_His_kin-like_C"/>
</dbReference>
<dbReference type="Gene3D" id="1.10.287.130">
    <property type="match status" value="1"/>
</dbReference>
<dbReference type="CDD" id="cd06225">
    <property type="entry name" value="HAMP"/>
    <property type="match status" value="1"/>
</dbReference>
<evidence type="ECO:0000259" key="12">
    <source>
        <dbReference type="PROSITE" id="PS50109"/>
    </source>
</evidence>
<evidence type="ECO:0000256" key="1">
    <source>
        <dbReference type="ARBA" id="ARBA00000085"/>
    </source>
</evidence>
<feature type="domain" description="HAMP" evidence="13">
    <location>
        <begin position="216"/>
        <end position="269"/>
    </location>
</feature>
<evidence type="ECO:0000256" key="6">
    <source>
        <dbReference type="ARBA" id="ARBA00022692"/>
    </source>
</evidence>
<keyword evidence="9" id="KW-0902">Two-component regulatory system</keyword>
<dbReference type="InterPro" id="IPR003661">
    <property type="entry name" value="HisK_dim/P_dom"/>
</dbReference>
<evidence type="ECO:0000256" key="7">
    <source>
        <dbReference type="ARBA" id="ARBA00022777"/>
    </source>
</evidence>
<keyword evidence="15" id="KW-1185">Reference proteome</keyword>
<dbReference type="PANTHER" id="PTHR45436:SF5">
    <property type="entry name" value="SENSOR HISTIDINE KINASE TRCS"/>
    <property type="match status" value="1"/>
</dbReference>
<dbReference type="EC" id="2.7.13.3" evidence="3"/>
<evidence type="ECO:0000256" key="2">
    <source>
        <dbReference type="ARBA" id="ARBA00004370"/>
    </source>
</evidence>